<comment type="caution">
    <text evidence="1">The sequence shown here is derived from an EMBL/GenBank/DDBJ whole genome shotgun (WGS) entry which is preliminary data.</text>
</comment>
<dbReference type="EMBL" id="MVGR01000001">
    <property type="protein sequence ID" value="OPF19965.1"/>
    <property type="molecule type" value="Genomic_DNA"/>
</dbReference>
<evidence type="ECO:0000313" key="2">
    <source>
        <dbReference type="Proteomes" id="UP000189835"/>
    </source>
</evidence>
<dbReference type="PANTHER" id="PTHR35586">
    <property type="entry name" value="SLL1691 PROTEIN"/>
    <property type="match status" value="1"/>
</dbReference>
<name>A0A1V4BYY1_MICAE</name>
<dbReference type="PANTHER" id="PTHR35586:SF1">
    <property type="entry name" value="SLL1691 PROTEIN"/>
    <property type="match status" value="1"/>
</dbReference>
<reference evidence="1 2" key="1">
    <citation type="submission" date="2017-02" db="EMBL/GenBank/DDBJ databases">
        <title>Genome sequence of Microcystis aeruginosa KW.</title>
        <authorList>
            <person name="Oh H.-M."/>
            <person name="Ahn C.-Y."/>
            <person name="Jeong H."/>
            <person name="Srivastava A."/>
            <person name="Lee H.-G."/>
            <person name="Kang S.-R."/>
        </authorList>
    </citation>
    <scope>NUCLEOTIDE SEQUENCE [LARGE SCALE GENOMIC DNA]</scope>
    <source>
        <strain evidence="1 2">KW</strain>
    </source>
</reference>
<proteinExistence type="predicted"/>
<dbReference type="AlphaFoldDB" id="A0A1V4BYY1"/>
<sequence length="339" mass="39862">MKQTTANYDEPWKEALSEYFEAFLYFFFPEVHQLIDWTKIPESLEKELKRITASAKTKKRFADKLYKVWLLRGEEVWILIHIEIQSQYEENFPQRMYIYNYRAFDLYQKPVISLAILGDERVNWRPDSYNYTIAGCEVSLKFPTVKLLDYEENWSELETSSNPFAIIVMAHLKTKATTGKLPQREQWKWKLIRGLYEKEFEREQIIKLFEIIDNMMTLSPELQSSLESKIKQFEEERTMPLMSNMELRGIERGKEIGKEIGELRGIERGKEIGKEIGVLEKSRDDIKTVLTVRFGEISSEIEEIIGKMTNPTILEELLKLAATANSLAEFKQSLAKINI</sequence>
<protein>
    <submittedName>
        <fullName evidence="1">Uncharacterized protein</fullName>
    </submittedName>
</protein>
<organism evidence="1 2">
    <name type="scientific">Microcystis aeruginosa KW</name>
    <dbReference type="NCBI Taxonomy" id="1960155"/>
    <lineage>
        <taxon>Bacteria</taxon>
        <taxon>Bacillati</taxon>
        <taxon>Cyanobacteriota</taxon>
        <taxon>Cyanophyceae</taxon>
        <taxon>Oscillatoriophycideae</taxon>
        <taxon>Chroococcales</taxon>
        <taxon>Microcystaceae</taxon>
        <taxon>Microcystis</taxon>
    </lineage>
</organism>
<gene>
    <name evidence="1" type="ORF">B1L04_00300</name>
</gene>
<dbReference type="Proteomes" id="UP000189835">
    <property type="component" value="Unassembled WGS sequence"/>
</dbReference>
<evidence type="ECO:0000313" key="1">
    <source>
        <dbReference type="EMBL" id="OPF19965.1"/>
    </source>
</evidence>
<accession>A0A1V4BYY1</accession>
<dbReference type="RefSeq" id="WP_079205398.1">
    <property type="nucleotide sequence ID" value="NZ_MVGR01000001.1"/>
</dbReference>